<dbReference type="EC" id="5.2.1.8" evidence="5"/>
<dbReference type="GO" id="GO:0005634">
    <property type="term" value="C:nucleus"/>
    <property type="evidence" value="ECO:0007669"/>
    <property type="project" value="UniProtKB-SubCell"/>
</dbReference>
<sequence length="258" mass="30798">MEGLGTAEPRPRDAPEEERAPATQEEDVDYETDEEERERRRKEASAAALTLEIVGDLPHAEIKPPENVLFVCKLNPVTRSEDLELIFSRFGKIASCEVMKDKKTGDSLQYAFIEFEDKASAEQAYVKMQNVLIDDRRIWVDFSQSVSKLHRVWLKQRARRHGAETHAPRHDARRSDERPYSRSHESGRDRDRHDDRHRHERHRHRHDDRHRHDERHRSRSRYDDHHRSRHYDEHRSRASRDSDRWSHSRPRRAPSHSP</sequence>
<proteinExistence type="inferred from homology"/>
<evidence type="ECO:0000256" key="10">
    <source>
        <dbReference type="SAM" id="MobiDB-lite"/>
    </source>
</evidence>
<feature type="compositionally biased region" description="Basic and acidic residues" evidence="10">
    <location>
        <begin position="220"/>
        <end position="246"/>
    </location>
</feature>
<feature type="domain" description="RRM" evidence="11">
    <location>
        <begin position="67"/>
        <end position="145"/>
    </location>
</feature>
<evidence type="ECO:0000256" key="2">
    <source>
        <dbReference type="ARBA" id="ARBA00002388"/>
    </source>
</evidence>
<dbReference type="Pfam" id="PF00076">
    <property type="entry name" value="RRM_1"/>
    <property type="match status" value="1"/>
</dbReference>
<dbReference type="Gene3D" id="3.30.70.330">
    <property type="match status" value="1"/>
</dbReference>
<feature type="compositionally biased region" description="Acidic residues" evidence="10">
    <location>
        <begin position="24"/>
        <end position="36"/>
    </location>
</feature>
<feature type="compositionally biased region" description="Basic residues" evidence="10">
    <location>
        <begin position="195"/>
        <end position="219"/>
    </location>
</feature>
<feature type="region of interest" description="Disordered" evidence="10">
    <location>
        <begin position="158"/>
        <end position="258"/>
    </location>
</feature>
<evidence type="ECO:0000256" key="4">
    <source>
        <dbReference type="ARBA" id="ARBA00010739"/>
    </source>
</evidence>
<dbReference type="PROSITE" id="PS50102">
    <property type="entry name" value="RRM"/>
    <property type="match status" value="1"/>
</dbReference>
<dbReference type="CDD" id="cd12235">
    <property type="entry name" value="RRM_PPIL4"/>
    <property type="match status" value="1"/>
</dbReference>
<comment type="similarity">
    <text evidence="4">Belongs to the cyclophilin-type PPIase family. PPIL4 subfamily.</text>
</comment>
<dbReference type="InterPro" id="IPR035542">
    <property type="entry name" value="CRIP"/>
</dbReference>
<evidence type="ECO:0000313" key="12">
    <source>
        <dbReference type="EMBL" id="WFD20891.1"/>
    </source>
</evidence>
<dbReference type="EMBL" id="CP119914">
    <property type="protein sequence ID" value="WFD20891.1"/>
    <property type="molecule type" value="Genomic_DNA"/>
</dbReference>
<dbReference type="InterPro" id="IPR035979">
    <property type="entry name" value="RBD_domain_sf"/>
</dbReference>
<feature type="compositionally biased region" description="Basic and acidic residues" evidence="10">
    <location>
        <begin position="161"/>
        <end position="194"/>
    </location>
</feature>
<feature type="compositionally biased region" description="Basic residues" evidence="10">
    <location>
        <begin position="247"/>
        <end position="258"/>
    </location>
</feature>
<evidence type="ECO:0000259" key="11">
    <source>
        <dbReference type="PROSITE" id="PS50102"/>
    </source>
</evidence>
<evidence type="ECO:0000256" key="7">
    <source>
        <dbReference type="ARBA" id="ARBA00023235"/>
    </source>
</evidence>
<evidence type="ECO:0000256" key="1">
    <source>
        <dbReference type="ARBA" id="ARBA00000971"/>
    </source>
</evidence>
<comment type="function">
    <text evidence="2">PPIases accelerate the folding of proteins. It catalyzes the cis-trans isomerization of proline imidic peptide bonds in oligopeptides.</text>
</comment>
<dbReference type="PANTHER" id="PTHR45843">
    <property type="entry name" value="PEPTIDYL-PROLYL CIS-TRANS ISOMERASE-LIKE 4"/>
    <property type="match status" value="1"/>
</dbReference>
<dbReference type="SMART" id="SM00360">
    <property type="entry name" value="RRM"/>
    <property type="match status" value="1"/>
</dbReference>
<dbReference type="GO" id="GO:0003755">
    <property type="term" value="F:peptidyl-prolyl cis-trans isomerase activity"/>
    <property type="evidence" value="ECO:0007669"/>
    <property type="project" value="UniProtKB-KW"/>
</dbReference>
<feature type="region of interest" description="Disordered" evidence="10">
    <location>
        <begin position="1"/>
        <end position="44"/>
    </location>
</feature>
<dbReference type="SUPFAM" id="SSF54928">
    <property type="entry name" value="RNA-binding domain, RBD"/>
    <property type="match status" value="1"/>
</dbReference>
<evidence type="ECO:0000256" key="3">
    <source>
        <dbReference type="ARBA" id="ARBA00004123"/>
    </source>
</evidence>
<name>A0AAF0EA23_9BASI</name>
<gene>
    <name evidence="12" type="primary">cyp6</name>
    <name evidence="12" type="ORF">MCAP1_003146</name>
</gene>
<accession>A0AAF0EA23</accession>
<evidence type="ECO:0000256" key="9">
    <source>
        <dbReference type="PROSITE-ProRule" id="PRU00176"/>
    </source>
</evidence>
<reference evidence="12" key="1">
    <citation type="submission" date="2023-03" db="EMBL/GenBank/DDBJ databases">
        <title>Mating type loci evolution in Malassezia.</title>
        <authorList>
            <person name="Coelho M.A."/>
        </authorList>
    </citation>
    <scope>NUCLEOTIDE SEQUENCE</scope>
    <source>
        <strain evidence="12">CBS 10434</strain>
    </source>
</reference>
<keyword evidence="8" id="KW-0539">Nucleus</keyword>
<dbReference type="PANTHER" id="PTHR45843:SF1">
    <property type="entry name" value="PEPTIDYL-PROLYL CIS-TRANS ISOMERASE-LIKE 4"/>
    <property type="match status" value="1"/>
</dbReference>
<comment type="subcellular location">
    <subcellularLocation>
        <location evidence="3">Nucleus</location>
    </subcellularLocation>
</comment>
<dbReference type="GO" id="GO:0003723">
    <property type="term" value="F:RNA binding"/>
    <property type="evidence" value="ECO:0007669"/>
    <property type="project" value="UniProtKB-UniRule"/>
</dbReference>
<keyword evidence="9" id="KW-0694">RNA-binding</keyword>
<evidence type="ECO:0000256" key="6">
    <source>
        <dbReference type="ARBA" id="ARBA00023110"/>
    </source>
</evidence>
<evidence type="ECO:0000313" key="13">
    <source>
        <dbReference type="Proteomes" id="UP001220961"/>
    </source>
</evidence>
<dbReference type="Proteomes" id="UP001220961">
    <property type="component" value="Chromosome 7"/>
</dbReference>
<protein>
    <recommendedName>
        <fullName evidence="5">peptidylprolyl isomerase</fullName>
        <ecNumber evidence="5">5.2.1.8</ecNumber>
    </recommendedName>
</protein>
<organism evidence="12 13">
    <name type="scientific">Malassezia caprae</name>
    <dbReference type="NCBI Taxonomy" id="1381934"/>
    <lineage>
        <taxon>Eukaryota</taxon>
        <taxon>Fungi</taxon>
        <taxon>Dikarya</taxon>
        <taxon>Basidiomycota</taxon>
        <taxon>Ustilaginomycotina</taxon>
        <taxon>Malasseziomycetes</taxon>
        <taxon>Malasseziales</taxon>
        <taxon>Malasseziaceae</taxon>
        <taxon>Malassezia</taxon>
    </lineage>
</organism>
<evidence type="ECO:0000256" key="8">
    <source>
        <dbReference type="ARBA" id="ARBA00023242"/>
    </source>
</evidence>
<feature type="compositionally biased region" description="Basic and acidic residues" evidence="10">
    <location>
        <begin position="9"/>
        <end position="20"/>
    </location>
</feature>
<dbReference type="InterPro" id="IPR012677">
    <property type="entry name" value="Nucleotide-bd_a/b_plait_sf"/>
</dbReference>
<dbReference type="InterPro" id="IPR000504">
    <property type="entry name" value="RRM_dom"/>
</dbReference>
<keyword evidence="6" id="KW-0697">Rotamase</keyword>
<comment type="catalytic activity">
    <reaction evidence="1">
        <text>[protein]-peptidylproline (omega=180) = [protein]-peptidylproline (omega=0)</text>
        <dbReference type="Rhea" id="RHEA:16237"/>
        <dbReference type="Rhea" id="RHEA-COMP:10747"/>
        <dbReference type="Rhea" id="RHEA-COMP:10748"/>
        <dbReference type="ChEBI" id="CHEBI:83833"/>
        <dbReference type="ChEBI" id="CHEBI:83834"/>
        <dbReference type="EC" id="5.2.1.8"/>
    </reaction>
</comment>
<keyword evidence="7 12" id="KW-0413">Isomerase</keyword>
<dbReference type="AlphaFoldDB" id="A0AAF0EA23"/>
<keyword evidence="13" id="KW-1185">Reference proteome</keyword>
<evidence type="ECO:0000256" key="5">
    <source>
        <dbReference type="ARBA" id="ARBA00013194"/>
    </source>
</evidence>